<gene>
    <name evidence="1" type="ORF">SAMN05443431_10946</name>
</gene>
<organism evidence="1 2">
    <name type="scientific">Olleya namhaensis</name>
    <dbReference type="NCBI Taxonomy" id="1144750"/>
    <lineage>
        <taxon>Bacteria</taxon>
        <taxon>Pseudomonadati</taxon>
        <taxon>Bacteroidota</taxon>
        <taxon>Flavobacteriia</taxon>
        <taxon>Flavobacteriales</taxon>
        <taxon>Flavobacteriaceae</taxon>
    </lineage>
</organism>
<sequence length="218" mass="24776">MKTIASCVEDILITQPFLEEALSRSIINYSALAEELNAPISAMLRKPVKSGAIMMALRRYNTPNTLRHSLKLKSTLQNLGDITVRSNLSDFTFQNSETLIQSHTKILDQVEANKDIFYAFTRGIFESNIIISNSENKKILKCFINEKQIGLQENLSAISIRLPKDNSKISGLYYQIFKRLAWENIPLYEVVSTTNEFTVLVEDHVVDKAFSVIKNLKN</sequence>
<name>A0A1I3S5L7_9FLAO</name>
<keyword evidence="2" id="KW-1185">Reference proteome</keyword>
<evidence type="ECO:0008006" key="3">
    <source>
        <dbReference type="Google" id="ProtNLM"/>
    </source>
</evidence>
<dbReference type="AlphaFoldDB" id="A0A1I3S5L7"/>
<evidence type="ECO:0000313" key="1">
    <source>
        <dbReference type="EMBL" id="SFJ53938.1"/>
    </source>
</evidence>
<proteinExistence type="predicted"/>
<dbReference type="STRING" id="1144750.SAMN05443431_10946"/>
<dbReference type="RefSeq" id="WP_090841695.1">
    <property type="nucleotide sequence ID" value="NZ_CANKYB010000011.1"/>
</dbReference>
<dbReference type="Proteomes" id="UP000199559">
    <property type="component" value="Unassembled WGS sequence"/>
</dbReference>
<accession>A0A1I3S5L7</accession>
<evidence type="ECO:0000313" key="2">
    <source>
        <dbReference type="Proteomes" id="UP000199559"/>
    </source>
</evidence>
<reference evidence="2" key="1">
    <citation type="submission" date="2016-10" db="EMBL/GenBank/DDBJ databases">
        <authorList>
            <person name="Varghese N."/>
            <person name="Submissions S."/>
        </authorList>
    </citation>
    <scope>NUCLEOTIDE SEQUENCE [LARGE SCALE GENOMIC DNA]</scope>
    <source>
        <strain evidence="2">DSM 28881</strain>
    </source>
</reference>
<dbReference type="EMBL" id="FORM01000009">
    <property type="protein sequence ID" value="SFJ53938.1"/>
    <property type="molecule type" value="Genomic_DNA"/>
</dbReference>
<protein>
    <recommendedName>
        <fullName evidence="3">Aspartate kinase</fullName>
    </recommendedName>
</protein>